<dbReference type="GO" id="GO:0006508">
    <property type="term" value="P:proteolysis"/>
    <property type="evidence" value="ECO:0007669"/>
    <property type="project" value="UniProtKB-KW"/>
</dbReference>
<evidence type="ECO:0000256" key="7">
    <source>
        <dbReference type="SAM" id="MobiDB-lite"/>
    </source>
</evidence>
<proteinExistence type="predicted"/>
<feature type="compositionally biased region" description="Low complexity" evidence="7">
    <location>
        <begin position="871"/>
        <end position="883"/>
    </location>
</feature>
<evidence type="ECO:0000256" key="4">
    <source>
        <dbReference type="ARBA" id="ARBA00022786"/>
    </source>
</evidence>
<organism evidence="8 9">
    <name type="scientific">Tribonema minus</name>
    <dbReference type="NCBI Taxonomy" id="303371"/>
    <lineage>
        <taxon>Eukaryota</taxon>
        <taxon>Sar</taxon>
        <taxon>Stramenopiles</taxon>
        <taxon>Ochrophyta</taxon>
        <taxon>PX clade</taxon>
        <taxon>Xanthophyceae</taxon>
        <taxon>Tribonematales</taxon>
        <taxon>Tribonemataceae</taxon>
        <taxon>Tribonema</taxon>
    </lineage>
</organism>
<evidence type="ECO:0000313" key="8">
    <source>
        <dbReference type="EMBL" id="KAG5190602.1"/>
    </source>
</evidence>
<comment type="catalytic activity">
    <reaction evidence="1">
        <text>Thiol-dependent hydrolysis of ester, thioester, amide, peptide and isopeptide bonds formed by the C-terminal Gly of ubiquitin (a 76-residue protein attached to proteins as an intracellular targeting signal).</text>
        <dbReference type="EC" id="3.4.19.12"/>
    </reaction>
</comment>
<dbReference type="GO" id="GO:0043130">
    <property type="term" value="F:ubiquitin binding"/>
    <property type="evidence" value="ECO:0007669"/>
    <property type="project" value="TreeGrafter"/>
</dbReference>
<dbReference type="AlphaFoldDB" id="A0A836CLC9"/>
<protein>
    <recommendedName>
        <fullName evidence="2">ubiquitinyl hydrolase 1</fullName>
        <ecNumber evidence="2">3.4.19.12</ecNumber>
    </recommendedName>
</protein>
<dbReference type="GO" id="GO:0004843">
    <property type="term" value="F:cysteine-type deubiquitinase activity"/>
    <property type="evidence" value="ECO:0007669"/>
    <property type="project" value="UniProtKB-EC"/>
</dbReference>
<name>A0A836CLC9_9STRA</name>
<dbReference type="Proteomes" id="UP000664859">
    <property type="component" value="Unassembled WGS sequence"/>
</dbReference>
<keyword evidence="9" id="KW-1185">Reference proteome</keyword>
<evidence type="ECO:0000256" key="6">
    <source>
        <dbReference type="ARBA" id="ARBA00022807"/>
    </source>
</evidence>
<keyword evidence="6" id="KW-0788">Thiol protease</keyword>
<dbReference type="EC" id="3.4.19.12" evidence="2"/>
<dbReference type="InterPro" id="IPR042468">
    <property type="entry name" value="Peptidase_C65_otubain_sub1"/>
</dbReference>
<feature type="region of interest" description="Disordered" evidence="7">
    <location>
        <begin position="871"/>
        <end position="909"/>
    </location>
</feature>
<dbReference type="GO" id="GO:0071108">
    <property type="term" value="P:protein K48-linked deubiquitination"/>
    <property type="evidence" value="ECO:0007669"/>
    <property type="project" value="TreeGrafter"/>
</dbReference>
<feature type="region of interest" description="Disordered" evidence="7">
    <location>
        <begin position="768"/>
        <end position="799"/>
    </location>
</feature>
<keyword evidence="3" id="KW-0645">Protease</keyword>
<dbReference type="GO" id="GO:0005634">
    <property type="term" value="C:nucleus"/>
    <property type="evidence" value="ECO:0007669"/>
    <property type="project" value="TreeGrafter"/>
</dbReference>
<accession>A0A836CLC9</accession>
<evidence type="ECO:0000256" key="3">
    <source>
        <dbReference type="ARBA" id="ARBA00022670"/>
    </source>
</evidence>
<evidence type="ECO:0000256" key="2">
    <source>
        <dbReference type="ARBA" id="ARBA00012759"/>
    </source>
</evidence>
<reference evidence="8" key="1">
    <citation type="submission" date="2021-02" db="EMBL/GenBank/DDBJ databases">
        <title>First Annotated Genome of the Yellow-green Alga Tribonema minus.</title>
        <authorList>
            <person name="Mahan K.M."/>
        </authorList>
    </citation>
    <scope>NUCLEOTIDE SEQUENCE</scope>
    <source>
        <strain evidence="8">UTEX B ZZ1240</strain>
    </source>
</reference>
<feature type="region of interest" description="Disordered" evidence="7">
    <location>
        <begin position="829"/>
        <end position="857"/>
    </location>
</feature>
<dbReference type="Gene3D" id="3.30.200.60">
    <property type="entry name" value="Peptidase C65 Otubain, subdomain 1"/>
    <property type="match status" value="1"/>
</dbReference>
<dbReference type="InterPro" id="IPR019400">
    <property type="entry name" value="Peptidase_C65_otubain"/>
</dbReference>
<evidence type="ECO:0000256" key="1">
    <source>
        <dbReference type="ARBA" id="ARBA00000707"/>
    </source>
</evidence>
<dbReference type="EMBL" id="JAFCMP010000032">
    <property type="protein sequence ID" value="KAG5190602.1"/>
    <property type="molecule type" value="Genomic_DNA"/>
</dbReference>
<dbReference type="Gene3D" id="1.20.1300.20">
    <property type="entry name" value="Peptidase C65 Otubain, subdomain 2"/>
    <property type="match status" value="1"/>
</dbReference>
<evidence type="ECO:0000256" key="5">
    <source>
        <dbReference type="ARBA" id="ARBA00022801"/>
    </source>
</evidence>
<dbReference type="PANTHER" id="PTHR12931">
    <property type="entry name" value="UBIQUITIN THIOLESTERASE PROTEIN OTUB"/>
    <property type="match status" value="1"/>
</dbReference>
<sequence length="909" mass="91282">MSYTKLSDGSVIVRGDRVHCPKRGSGVVSLIQSRGSAASDTIHITLDSAIAATEKAYVCNGANLGGLVRAPKLSQIAARQQGAMFVCAVCDCIVAAGDAVSCKRESGDAHVFCSKHLDHAAPEVVVTPYATFTQSAARQCPLCGAPVPEVAASKLATINELGGSGANPAEEEEDEMTTDDDMDFMAVTLRMGEGEGAVTAEVTVSCVAEWEDFKRTCGAALGLGEDARIELHKPVDFKRTCGAALGLGEDARTELHKVKSEVVWLADISHGDVLEVVHVRDGGAAAQRAGPNLGPTQPLAELLREAGLEGKAAETLSSSYAAARRVRGDGNCYYRALAFAALEAFLAERRWTELSALRARLAALTFYRAEHGDAHARLMATLQSVQECSGGAAGSDSAAAQALEDALCDKEGGVDTPLIRACRAVVAGHLEALPEAPTPGGLTYREIIEAQEGHTIEQYCKDVVLAMGADARDFWIELGVLPRLLGVRCTIMCVVEDGAPGAAHVHARECPDAAPNGSSSGGGSGSGGGGGAAAQVHVHLLLRRGHYDLLYPLPAAAAAAAQGHEASCAAASAPAAAAPSAAAAAAPRAASATAPVPAAEPAAAAAATPAPSSLVASLRQRFERQSSLSSASSSSGASAGGAAAAVAIAAAAAAAAASAASEAAAAPVAVTEPEPSGYFTSAGPAAVTVKAAKAERSSGGYFAATDPKPAASKAKFAASKTVVVQPQPQPAAHRAASAVSYFAPAEPAAARAAATAATAKAEPAAYFAPASGDGDLINQDPTGRGSGSSSRGSGGSGSGVGASITSLVDGGSTAAAAAPAYFGYFDPMLPEKRQNGRQPRSRSRSDHKGGGGSGVGDASAAAAGYFRSLSASSTDFKSGSSTSPAARPLGDYFVAPASRSSKGGWAANR</sequence>
<keyword evidence="5" id="KW-0378">Hydrolase</keyword>
<dbReference type="Pfam" id="PF10275">
    <property type="entry name" value="Peptidase_C65"/>
    <property type="match status" value="1"/>
</dbReference>
<dbReference type="SUPFAM" id="SSF54001">
    <property type="entry name" value="Cysteine proteinases"/>
    <property type="match status" value="1"/>
</dbReference>
<dbReference type="InterPro" id="IPR042467">
    <property type="entry name" value="Peptidase_C65_otubain_sub2"/>
</dbReference>
<evidence type="ECO:0000313" key="9">
    <source>
        <dbReference type="Proteomes" id="UP000664859"/>
    </source>
</evidence>
<gene>
    <name evidence="8" type="ORF">JKP88DRAFT_298516</name>
</gene>
<dbReference type="PANTHER" id="PTHR12931:SF15">
    <property type="entry name" value="UBIQUITIN THIOESTERASE OTUBAIN-LIKE"/>
    <property type="match status" value="1"/>
</dbReference>
<keyword evidence="4" id="KW-0833">Ubl conjugation pathway</keyword>
<dbReference type="InterPro" id="IPR038765">
    <property type="entry name" value="Papain-like_cys_pep_sf"/>
</dbReference>
<comment type="caution">
    <text evidence="8">The sequence shown here is derived from an EMBL/GenBank/DDBJ whole genome shotgun (WGS) entry which is preliminary data.</text>
</comment>